<sequence>MPLTTNRPTHHSLYKLAYSLAIRIAHQPADVDDLVQEAIWSAHRRLNKKPQPRKPYSLARTVMLRSMYTYYAGGWRLSGAKHREDLPLPTI</sequence>
<dbReference type="SUPFAM" id="SSF88946">
    <property type="entry name" value="Sigma2 domain of RNA polymerase sigma factors"/>
    <property type="match status" value="1"/>
</dbReference>
<comment type="caution">
    <text evidence="2">The sequence shown here is derived from an EMBL/GenBank/DDBJ whole genome shotgun (WGS) entry which is preliminary data.</text>
</comment>
<dbReference type="AlphaFoldDB" id="A0A0F9HYP0"/>
<evidence type="ECO:0000259" key="1">
    <source>
        <dbReference type="Pfam" id="PF04542"/>
    </source>
</evidence>
<organism evidence="2">
    <name type="scientific">marine sediment metagenome</name>
    <dbReference type="NCBI Taxonomy" id="412755"/>
    <lineage>
        <taxon>unclassified sequences</taxon>
        <taxon>metagenomes</taxon>
        <taxon>ecological metagenomes</taxon>
    </lineage>
</organism>
<proteinExistence type="predicted"/>
<dbReference type="InterPro" id="IPR007627">
    <property type="entry name" value="RNA_pol_sigma70_r2"/>
</dbReference>
<name>A0A0F9HYP0_9ZZZZ</name>
<dbReference type="Gene3D" id="1.10.1740.10">
    <property type="match status" value="1"/>
</dbReference>
<protein>
    <recommendedName>
        <fullName evidence="1">RNA polymerase sigma-70 region 2 domain-containing protein</fullName>
    </recommendedName>
</protein>
<accession>A0A0F9HYP0</accession>
<feature type="non-terminal residue" evidence="2">
    <location>
        <position position="91"/>
    </location>
</feature>
<feature type="domain" description="RNA polymerase sigma-70 region 2" evidence="1">
    <location>
        <begin position="12"/>
        <end position="76"/>
    </location>
</feature>
<dbReference type="InterPro" id="IPR013325">
    <property type="entry name" value="RNA_pol_sigma_r2"/>
</dbReference>
<dbReference type="GO" id="GO:0006352">
    <property type="term" value="P:DNA-templated transcription initiation"/>
    <property type="evidence" value="ECO:0007669"/>
    <property type="project" value="InterPro"/>
</dbReference>
<dbReference type="GO" id="GO:0003700">
    <property type="term" value="F:DNA-binding transcription factor activity"/>
    <property type="evidence" value="ECO:0007669"/>
    <property type="project" value="InterPro"/>
</dbReference>
<reference evidence="2" key="1">
    <citation type="journal article" date="2015" name="Nature">
        <title>Complex archaea that bridge the gap between prokaryotes and eukaryotes.</title>
        <authorList>
            <person name="Spang A."/>
            <person name="Saw J.H."/>
            <person name="Jorgensen S.L."/>
            <person name="Zaremba-Niedzwiedzka K."/>
            <person name="Martijn J."/>
            <person name="Lind A.E."/>
            <person name="van Eijk R."/>
            <person name="Schleper C."/>
            <person name="Guy L."/>
            <person name="Ettema T.J."/>
        </authorList>
    </citation>
    <scope>NUCLEOTIDE SEQUENCE</scope>
</reference>
<gene>
    <name evidence="2" type="ORF">LCGC14_1941100</name>
</gene>
<dbReference type="Pfam" id="PF04542">
    <property type="entry name" value="Sigma70_r2"/>
    <property type="match status" value="1"/>
</dbReference>
<evidence type="ECO:0000313" key="2">
    <source>
        <dbReference type="EMBL" id="KKL86805.1"/>
    </source>
</evidence>
<dbReference type="EMBL" id="LAZR01021010">
    <property type="protein sequence ID" value="KKL86805.1"/>
    <property type="molecule type" value="Genomic_DNA"/>
</dbReference>